<name>A0A2U2DU22_9HYPH</name>
<evidence type="ECO:0000313" key="2">
    <source>
        <dbReference type="EMBL" id="PWE56808.1"/>
    </source>
</evidence>
<evidence type="ECO:0000313" key="3">
    <source>
        <dbReference type="Proteomes" id="UP000245252"/>
    </source>
</evidence>
<comment type="caution">
    <text evidence="2">The sequence shown here is derived from an EMBL/GenBank/DDBJ whole genome shotgun (WGS) entry which is preliminary data.</text>
</comment>
<keyword evidence="3" id="KW-1185">Reference proteome</keyword>
<gene>
    <name evidence="2" type="ORF">DEM27_08280</name>
</gene>
<feature type="chain" id="PRO_5015669658" evidence="1">
    <location>
        <begin position="25"/>
        <end position="170"/>
    </location>
</feature>
<dbReference type="EMBL" id="QFBC01000003">
    <property type="protein sequence ID" value="PWE56808.1"/>
    <property type="molecule type" value="Genomic_DNA"/>
</dbReference>
<keyword evidence="1" id="KW-0732">Signal</keyword>
<protein>
    <submittedName>
        <fullName evidence="2">Uncharacterized protein</fullName>
    </submittedName>
</protein>
<evidence type="ECO:0000256" key="1">
    <source>
        <dbReference type="SAM" id="SignalP"/>
    </source>
</evidence>
<dbReference type="Proteomes" id="UP000245252">
    <property type="component" value="Unassembled WGS sequence"/>
</dbReference>
<accession>A0A2U2DU22</accession>
<dbReference type="AlphaFoldDB" id="A0A2U2DU22"/>
<dbReference type="OrthoDB" id="8419990at2"/>
<organism evidence="2 3">
    <name type="scientific">Metarhizobium album</name>
    <dbReference type="NCBI Taxonomy" id="2182425"/>
    <lineage>
        <taxon>Bacteria</taxon>
        <taxon>Pseudomonadati</taxon>
        <taxon>Pseudomonadota</taxon>
        <taxon>Alphaproteobacteria</taxon>
        <taxon>Hyphomicrobiales</taxon>
        <taxon>Rhizobiaceae</taxon>
        <taxon>Metarhizobium</taxon>
    </lineage>
</organism>
<feature type="signal peptide" evidence="1">
    <location>
        <begin position="1"/>
        <end position="24"/>
    </location>
</feature>
<reference evidence="2 3" key="1">
    <citation type="submission" date="2018-05" db="EMBL/GenBank/DDBJ databases">
        <title>The draft genome of strain NS-104.</title>
        <authorList>
            <person name="Hang P."/>
            <person name="Jiang J."/>
        </authorList>
    </citation>
    <scope>NUCLEOTIDE SEQUENCE [LARGE SCALE GENOMIC DNA]</scope>
    <source>
        <strain evidence="2 3">NS-104</strain>
    </source>
</reference>
<sequence length="170" mass="18252">MAMLLGVVAVAIFILPSINPPAEADPISQPGNLIASISWPSGPIDVDIWVSHANEKAVGYSNKSGKVWSLLRDDLGEANDATPLNYESAFTRGLPDGEYAVNVRCFGCAKVPVPVAVEVRLAEGGMVWAGTVQLERDKQERTAIRFRVLDGAVVQGSESQVFKQMKRGDA</sequence>
<proteinExistence type="predicted"/>